<dbReference type="InterPro" id="IPR036412">
    <property type="entry name" value="HAD-like_sf"/>
</dbReference>
<dbReference type="Gene3D" id="3.40.50.1000">
    <property type="entry name" value="HAD superfamily/HAD-like"/>
    <property type="match status" value="1"/>
</dbReference>
<comment type="cofactor">
    <cofactor evidence="4">
        <name>Mg(2+)</name>
        <dbReference type="ChEBI" id="CHEBI:18420"/>
    </cofactor>
</comment>
<dbReference type="GO" id="GO:0004805">
    <property type="term" value="F:trehalose-phosphatase activity"/>
    <property type="evidence" value="ECO:0007669"/>
    <property type="project" value="UniProtKB-EC"/>
</dbReference>
<comment type="catalytic activity">
    <reaction evidence="4">
        <text>alpha,alpha-trehalose 6-phosphate + H2O = alpha,alpha-trehalose + phosphate</text>
        <dbReference type="Rhea" id="RHEA:23420"/>
        <dbReference type="ChEBI" id="CHEBI:15377"/>
        <dbReference type="ChEBI" id="CHEBI:16551"/>
        <dbReference type="ChEBI" id="CHEBI:43474"/>
        <dbReference type="ChEBI" id="CHEBI:58429"/>
        <dbReference type="EC" id="3.1.3.12"/>
    </reaction>
</comment>
<evidence type="ECO:0000256" key="3">
    <source>
        <dbReference type="ARBA" id="ARBA00022801"/>
    </source>
</evidence>
<dbReference type="AlphaFoldDB" id="A0A3S3VKW2"/>
<comment type="pathway">
    <text evidence="1 4">Glycan biosynthesis; trehalose biosynthesis.</text>
</comment>
<name>A0A3S3VKW2_9HYPH</name>
<reference evidence="5 6" key="1">
    <citation type="submission" date="2019-01" db="EMBL/GenBank/DDBJ databases">
        <title>The draft genome of Rhizobium sp. 24NR.</title>
        <authorList>
            <person name="Liu L."/>
            <person name="Liang L."/>
            <person name="Shi S."/>
            <person name="Xu L."/>
            <person name="Wang X."/>
            <person name="Li L."/>
            <person name="Zhang X."/>
        </authorList>
    </citation>
    <scope>NUCLEOTIDE SEQUENCE [LARGE SCALE GENOMIC DNA]</scope>
    <source>
        <strain evidence="5 6">24NR</strain>
    </source>
</reference>
<dbReference type="CDD" id="cd01627">
    <property type="entry name" value="HAD_TPP"/>
    <property type="match status" value="1"/>
</dbReference>
<dbReference type="OrthoDB" id="9814913at2"/>
<evidence type="ECO:0000256" key="4">
    <source>
        <dbReference type="RuleBase" id="RU361117"/>
    </source>
</evidence>
<comment type="function">
    <text evidence="4">Removes the phosphate from trehalose 6-phosphate to produce free trehalose.</text>
</comment>
<dbReference type="EC" id="3.1.3.12" evidence="4"/>
<dbReference type="InterPro" id="IPR023214">
    <property type="entry name" value="HAD_sf"/>
</dbReference>
<keyword evidence="4" id="KW-0479">Metal-binding</keyword>
<comment type="caution">
    <text evidence="5">The sequence shown here is derived from an EMBL/GenBank/DDBJ whole genome shotgun (WGS) entry which is preliminary data.</text>
</comment>
<dbReference type="InterPro" id="IPR003337">
    <property type="entry name" value="Trehalose_PPase"/>
</dbReference>
<gene>
    <name evidence="5" type="primary">otsB</name>
    <name evidence="5" type="ORF">EPK99_14000</name>
</gene>
<dbReference type="PANTHER" id="PTHR43768">
    <property type="entry name" value="TREHALOSE 6-PHOSPHATE PHOSPHATASE"/>
    <property type="match status" value="1"/>
</dbReference>
<dbReference type="EMBL" id="SBIP01000003">
    <property type="protein sequence ID" value="RWX76785.1"/>
    <property type="molecule type" value="Genomic_DNA"/>
</dbReference>
<protein>
    <recommendedName>
        <fullName evidence="4">Trehalose 6-phosphate phosphatase</fullName>
        <ecNumber evidence="4">3.1.3.12</ecNumber>
    </recommendedName>
</protein>
<keyword evidence="3 4" id="KW-0378">Hydrolase</keyword>
<organism evidence="5 6">
    <name type="scientific">Neorhizobium lilium</name>
    <dbReference type="NCBI Taxonomy" id="2503024"/>
    <lineage>
        <taxon>Bacteria</taxon>
        <taxon>Pseudomonadati</taxon>
        <taxon>Pseudomonadota</taxon>
        <taxon>Alphaproteobacteria</taxon>
        <taxon>Hyphomicrobiales</taxon>
        <taxon>Rhizobiaceae</taxon>
        <taxon>Rhizobium/Agrobacterium group</taxon>
        <taxon>Neorhizobium</taxon>
    </lineage>
</organism>
<dbReference type="InterPro" id="IPR044651">
    <property type="entry name" value="OTSB-like"/>
</dbReference>
<dbReference type="RefSeq" id="WP_128443702.1">
    <property type="nucleotide sequence ID" value="NZ_SBIP01000003.1"/>
</dbReference>
<dbReference type="GO" id="GO:0005992">
    <property type="term" value="P:trehalose biosynthetic process"/>
    <property type="evidence" value="ECO:0007669"/>
    <property type="project" value="UniProtKB-UniPathway"/>
</dbReference>
<evidence type="ECO:0000313" key="6">
    <source>
        <dbReference type="Proteomes" id="UP000287687"/>
    </source>
</evidence>
<dbReference type="Gene3D" id="3.30.70.1020">
    <property type="entry name" value="Trehalose-6-phosphate phosphatase related protein, domain 2"/>
    <property type="match status" value="1"/>
</dbReference>
<evidence type="ECO:0000313" key="5">
    <source>
        <dbReference type="EMBL" id="RWX76785.1"/>
    </source>
</evidence>
<dbReference type="SUPFAM" id="SSF56784">
    <property type="entry name" value="HAD-like"/>
    <property type="match status" value="1"/>
</dbReference>
<dbReference type="NCBIfam" id="TIGR01484">
    <property type="entry name" value="HAD-SF-IIB"/>
    <property type="match status" value="1"/>
</dbReference>
<sequence length="274" mass="29436">MSYEPNTLQATLDTVQSGGAILYDIARDPGRWALFLDIDGTLIDIADSPDGITVPPDLPNTLEQISQLLGGALALVTGRALVYADALFGSHHFPIAGLHGAERRSSSGEVQRLERSGDFAALKERITDQARQWPGVLVEDKGLAIAAHYRQAPEYQQQVEAVMTHFAELAGPDYMLQRGKMVLEIRPSRASKGEALRAFLSEPPFQGRIPIAVGDDLTDEAMFRVANELGGHSIRIEETAAQSIATSALPSAAGLRAILGTLAQQRKQAGKDAS</sequence>
<dbReference type="InterPro" id="IPR006379">
    <property type="entry name" value="HAD-SF_hydro_IIB"/>
</dbReference>
<comment type="similarity">
    <text evidence="2 4">Belongs to the trehalose phosphatase family.</text>
</comment>
<dbReference type="GO" id="GO:0046872">
    <property type="term" value="F:metal ion binding"/>
    <property type="evidence" value="ECO:0007669"/>
    <property type="project" value="UniProtKB-KW"/>
</dbReference>
<proteinExistence type="inferred from homology"/>
<keyword evidence="6" id="KW-1185">Reference proteome</keyword>
<dbReference type="Proteomes" id="UP000287687">
    <property type="component" value="Unassembled WGS sequence"/>
</dbReference>
<evidence type="ECO:0000256" key="1">
    <source>
        <dbReference type="ARBA" id="ARBA00005199"/>
    </source>
</evidence>
<dbReference type="NCBIfam" id="TIGR00685">
    <property type="entry name" value="T6PP"/>
    <property type="match status" value="1"/>
</dbReference>
<dbReference type="PANTHER" id="PTHR43768:SF3">
    <property type="entry name" value="TREHALOSE 6-PHOSPHATE PHOSPHATASE"/>
    <property type="match status" value="1"/>
</dbReference>
<accession>A0A3S3VKW2</accession>
<evidence type="ECO:0000256" key="2">
    <source>
        <dbReference type="ARBA" id="ARBA00008770"/>
    </source>
</evidence>
<dbReference type="Pfam" id="PF02358">
    <property type="entry name" value="Trehalose_PPase"/>
    <property type="match status" value="1"/>
</dbReference>
<dbReference type="UniPathway" id="UPA00299"/>
<keyword evidence="4" id="KW-0460">Magnesium</keyword>